<feature type="signal peptide" evidence="1">
    <location>
        <begin position="1"/>
        <end position="22"/>
    </location>
</feature>
<name>A0ABN0X6H2_9LACT</name>
<sequence length="451" mass="49621">MKKRFYMMLAASALLTVACGNGDDTGDGNAVDDDAAADEEVAVDDDSEEEVVEGDSDEVIRVAWWGGQERHDMTLEAIELFTEETGITVETEFTGWDGYWERLNTQAAGSNLPDVIQMDNSYLNEYDSNSLLVDLQTYIDDGTIDMSDVDDVYQEILEVDGRTLGISAGANALAVIYNAELAEEHGIDMSPGFTYEDLYEINLEVKEAIEADGGEFHGYDFANAEYELFTNFARQHGESFYNEEGDGLGFETSTLTDFFEWVQRMVADGAAPTHDIMLTYSEGGESMVQDGTAVMRTAASNQLIGDQQGSEYELDVTVLPSLDGEHANFIRPSMSWSITEQAEEVDAAAQFINFMTNSLEANEILQGERGVPISGVVRDHISDIVGDSTRKTFDYLEVVADYTAPADPISPPGETEVRGSFLRVIEALKYEQVTPEEAAEQFVNEANGILN</sequence>
<dbReference type="Gene3D" id="3.40.190.10">
    <property type="entry name" value="Periplasmic binding protein-like II"/>
    <property type="match status" value="2"/>
</dbReference>
<dbReference type="PROSITE" id="PS51257">
    <property type="entry name" value="PROKAR_LIPOPROTEIN"/>
    <property type="match status" value="1"/>
</dbReference>
<dbReference type="PANTHER" id="PTHR43649:SF11">
    <property type="entry name" value="ABC TRANSPORTER SUBSTRATE-BINDING PROTEIN YESO-RELATED"/>
    <property type="match status" value="1"/>
</dbReference>
<dbReference type="RefSeq" id="WP_343753990.1">
    <property type="nucleotide sequence ID" value="NZ_BAAACW010000040.1"/>
</dbReference>
<dbReference type="EMBL" id="BAAACW010000040">
    <property type="protein sequence ID" value="GAA0356348.1"/>
    <property type="molecule type" value="Genomic_DNA"/>
</dbReference>
<dbReference type="PANTHER" id="PTHR43649">
    <property type="entry name" value="ARABINOSE-BINDING PROTEIN-RELATED"/>
    <property type="match status" value="1"/>
</dbReference>
<evidence type="ECO:0000313" key="3">
    <source>
        <dbReference type="Proteomes" id="UP001501166"/>
    </source>
</evidence>
<comment type="caution">
    <text evidence="2">The sequence shown here is derived from an EMBL/GenBank/DDBJ whole genome shotgun (WGS) entry which is preliminary data.</text>
</comment>
<evidence type="ECO:0000256" key="1">
    <source>
        <dbReference type="SAM" id="SignalP"/>
    </source>
</evidence>
<dbReference type="SUPFAM" id="SSF53850">
    <property type="entry name" value="Periplasmic binding protein-like II"/>
    <property type="match status" value="1"/>
</dbReference>
<keyword evidence="3" id="KW-1185">Reference proteome</keyword>
<dbReference type="InterPro" id="IPR050490">
    <property type="entry name" value="Bact_solute-bd_prot1"/>
</dbReference>
<dbReference type="InterPro" id="IPR006059">
    <property type="entry name" value="SBP"/>
</dbReference>
<accession>A0ABN0X6H2</accession>
<dbReference type="Pfam" id="PF13416">
    <property type="entry name" value="SBP_bac_8"/>
    <property type="match status" value="1"/>
</dbReference>
<feature type="chain" id="PRO_5045547307" evidence="1">
    <location>
        <begin position="23"/>
        <end position="451"/>
    </location>
</feature>
<organism evidence="2 3">
    <name type="scientific">Alkalibacterium iburiense</name>
    <dbReference type="NCBI Taxonomy" id="290589"/>
    <lineage>
        <taxon>Bacteria</taxon>
        <taxon>Bacillati</taxon>
        <taxon>Bacillota</taxon>
        <taxon>Bacilli</taxon>
        <taxon>Lactobacillales</taxon>
        <taxon>Carnobacteriaceae</taxon>
        <taxon>Alkalibacterium</taxon>
    </lineage>
</organism>
<dbReference type="Proteomes" id="UP001501166">
    <property type="component" value="Unassembled WGS sequence"/>
</dbReference>
<gene>
    <name evidence="2" type="ORF">GCM10008932_06630</name>
</gene>
<reference evidence="2 3" key="1">
    <citation type="journal article" date="2019" name="Int. J. Syst. Evol. Microbiol.">
        <title>The Global Catalogue of Microorganisms (GCM) 10K type strain sequencing project: providing services to taxonomists for standard genome sequencing and annotation.</title>
        <authorList>
            <consortium name="The Broad Institute Genomics Platform"/>
            <consortium name="The Broad Institute Genome Sequencing Center for Infectious Disease"/>
            <person name="Wu L."/>
            <person name="Ma J."/>
        </authorList>
    </citation>
    <scope>NUCLEOTIDE SEQUENCE [LARGE SCALE GENOMIC DNA]</scope>
    <source>
        <strain evidence="2 3">JCM 12662</strain>
    </source>
</reference>
<proteinExistence type="predicted"/>
<protein>
    <submittedName>
        <fullName evidence="2">ABC transporter substrate-binding protein</fullName>
    </submittedName>
</protein>
<keyword evidence="1" id="KW-0732">Signal</keyword>
<evidence type="ECO:0000313" key="2">
    <source>
        <dbReference type="EMBL" id="GAA0356348.1"/>
    </source>
</evidence>